<dbReference type="InterPro" id="IPR020904">
    <property type="entry name" value="Sc_DH/Rdtase_CS"/>
</dbReference>
<keyword evidence="5" id="KW-1185">Reference proteome</keyword>
<protein>
    <submittedName>
        <fullName evidence="4">Tetrahydroxynaphthalene reductase</fullName>
    </submittedName>
</protein>
<evidence type="ECO:0000256" key="2">
    <source>
        <dbReference type="ARBA" id="ARBA00022857"/>
    </source>
</evidence>
<proteinExistence type="inferred from homology"/>
<dbReference type="Pfam" id="PF00106">
    <property type="entry name" value="adh_short"/>
    <property type="match status" value="1"/>
</dbReference>
<dbReference type="GO" id="GO:0016614">
    <property type="term" value="F:oxidoreductase activity, acting on CH-OH group of donors"/>
    <property type="evidence" value="ECO:0007669"/>
    <property type="project" value="UniProtKB-ARBA"/>
</dbReference>
<evidence type="ECO:0000313" key="5">
    <source>
        <dbReference type="Proteomes" id="UP000078559"/>
    </source>
</evidence>
<reference evidence="4" key="1">
    <citation type="submission" date="2014-12" db="EMBL/GenBank/DDBJ databases">
        <title>Genome Sequence of Valsa Canker Pathogens Uncovers a Specific Adaption of Colonization on Woody Bark.</title>
        <authorList>
            <person name="Yin Z."/>
            <person name="Liu H."/>
            <person name="Gao X."/>
            <person name="Li Z."/>
            <person name="Song N."/>
            <person name="Ke X."/>
            <person name="Dai Q."/>
            <person name="Wu Y."/>
            <person name="Sun Y."/>
            <person name="Xu J.-R."/>
            <person name="Kang Z.K."/>
            <person name="Wang L."/>
            <person name="Huang L."/>
        </authorList>
    </citation>
    <scope>NUCLEOTIDE SEQUENCE [LARGE SCALE GENOMIC DNA]</scope>
    <source>
        <strain evidence="4">03-8</strain>
    </source>
</reference>
<dbReference type="SMR" id="A0A194VYT8"/>
<dbReference type="Gene3D" id="3.40.50.720">
    <property type="entry name" value="NAD(P)-binding Rossmann-like Domain"/>
    <property type="match status" value="2"/>
</dbReference>
<dbReference type="InterPro" id="IPR002347">
    <property type="entry name" value="SDR_fam"/>
</dbReference>
<evidence type="ECO:0000256" key="3">
    <source>
        <dbReference type="ARBA" id="ARBA00023002"/>
    </source>
</evidence>
<organism evidence="4 5">
    <name type="scientific">Cytospora mali</name>
    <name type="common">Apple Valsa canker fungus</name>
    <name type="synonym">Valsa mali</name>
    <dbReference type="NCBI Taxonomy" id="578113"/>
    <lineage>
        <taxon>Eukaryota</taxon>
        <taxon>Fungi</taxon>
        <taxon>Dikarya</taxon>
        <taxon>Ascomycota</taxon>
        <taxon>Pezizomycotina</taxon>
        <taxon>Sordariomycetes</taxon>
        <taxon>Sordariomycetidae</taxon>
        <taxon>Diaporthales</taxon>
        <taxon>Cytosporaceae</taxon>
        <taxon>Cytospora</taxon>
    </lineage>
</organism>
<evidence type="ECO:0000313" key="4">
    <source>
        <dbReference type="EMBL" id="KUI68960.1"/>
    </source>
</evidence>
<sequence>MPTNQKNNDGCKKLHEGRLAIVTGSERSIGAVFVRNLTSKGCNIIINYATTASDERAAKLASEISKTSECEKIIGAVNKHLTDPETGSLQIDILIHNAAALYLGPLASRRRGRVPAHLITPSGRIVMLSSINPKVGLPNTYTLYSGTKAALEALARVWRRELVERTAVNCINPGPVMTDMYMSVSEDVKKQLALWNPVYASVRRTVLR</sequence>
<evidence type="ECO:0000256" key="1">
    <source>
        <dbReference type="ARBA" id="ARBA00006484"/>
    </source>
</evidence>
<dbReference type="PANTHER" id="PTHR48107:SF7">
    <property type="entry name" value="RE15974P"/>
    <property type="match status" value="1"/>
</dbReference>
<dbReference type="AlphaFoldDB" id="A0A194VYT8"/>
<keyword evidence="2" id="KW-0521">NADP</keyword>
<accession>A0A194VYT8</accession>
<dbReference type="InterPro" id="IPR036291">
    <property type="entry name" value="NAD(P)-bd_dom_sf"/>
</dbReference>
<keyword evidence="3" id="KW-0560">Oxidoreductase</keyword>
<dbReference type="PROSITE" id="PS00061">
    <property type="entry name" value="ADH_SHORT"/>
    <property type="match status" value="1"/>
</dbReference>
<gene>
    <name evidence="4" type="ORF">VM1G_03747</name>
</gene>
<dbReference type="PRINTS" id="PR00081">
    <property type="entry name" value="GDHRDH"/>
</dbReference>
<dbReference type="SUPFAM" id="SSF51735">
    <property type="entry name" value="NAD(P)-binding Rossmann-fold domains"/>
    <property type="match status" value="1"/>
</dbReference>
<dbReference type="PANTHER" id="PTHR48107">
    <property type="entry name" value="NADPH-DEPENDENT ALDEHYDE REDUCTASE-LIKE PROTEIN, CHLOROPLASTIC-RELATED"/>
    <property type="match status" value="1"/>
</dbReference>
<dbReference type="EMBL" id="CM003101">
    <property type="protein sequence ID" value="KUI68960.1"/>
    <property type="molecule type" value="Genomic_DNA"/>
</dbReference>
<name>A0A194VYT8_CYTMA</name>
<comment type="similarity">
    <text evidence="1">Belongs to the short-chain dehydrogenases/reductases (SDR) family.</text>
</comment>
<dbReference type="Proteomes" id="UP000078559">
    <property type="component" value="Chromosome 4"/>
</dbReference>